<evidence type="ECO:0000313" key="4">
    <source>
        <dbReference type="EMBL" id="KAI5431380.1"/>
    </source>
</evidence>
<dbReference type="Pfam" id="PF03107">
    <property type="entry name" value="C1_2"/>
    <property type="match status" value="1"/>
</dbReference>
<reference evidence="4 5" key="1">
    <citation type="journal article" date="2022" name="Nat. Genet.">
        <title>Improved pea reference genome and pan-genome highlight genomic features and evolutionary characteristics.</title>
        <authorList>
            <person name="Yang T."/>
            <person name="Liu R."/>
            <person name="Luo Y."/>
            <person name="Hu S."/>
            <person name="Wang D."/>
            <person name="Wang C."/>
            <person name="Pandey M.K."/>
            <person name="Ge S."/>
            <person name="Xu Q."/>
            <person name="Li N."/>
            <person name="Li G."/>
            <person name="Huang Y."/>
            <person name="Saxena R.K."/>
            <person name="Ji Y."/>
            <person name="Li M."/>
            <person name="Yan X."/>
            <person name="He Y."/>
            <person name="Liu Y."/>
            <person name="Wang X."/>
            <person name="Xiang C."/>
            <person name="Varshney R.K."/>
            <person name="Ding H."/>
            <person name="Gao S."/>
            <person name="Zong X."/>
        </authorList>
    </citation>
    <scope>NUCLEOTIDE SEQUENCE [LARGE SCALE GENOMIC DNA]</scope>
    <source>
        <strain evidence="4 5">cv. Zhongwan 6</strain>
    </source>
</reference>
<keyword evidence="1" id="KW-0677">Repeat</keyword>
<feature type="domain" description="DC1" evidence="3">
    <location>
        <begin position="3"/>
        <end position="47"/>
    </location>
</feature>
<dbReference type="SUPFAM" id="SSF57889">
    <property type="entry name" value="Cysteine-rich domain"/>
    <property type="match status" value="1"/>
</dbReference>
<name>A0A9D4Y5P8_PEA</name>
<dbReference type="EMBL" id="JAMSHJ010000003">
    <property type="protein sequence ID" value="KAI5431380.1"/>
    <property type="molecule type" value="Genomic_DNA"/>
</dbReference>
<keyword evidence="2" id="KW-0812">Transmembrane</keyword>
<dbReference type="PANTHER" id="PTHR46477">
    <property type="entry name" value="CYSTEINE/HISTIDINE-RICH C1 DOMAIN FAMILY PROTEIN"/>
    <property type="match status" value="1"/>
</dbReference>
<dbReference type="Gramene" id="Psat03G0552800-T1">
    <property type="protein sequence ID" value="KAI5431380.1"/>
    <property type="gene ID" value="KIW84_035528"/>
</dbReference>
<feature type="transmembrane region" description="Helical" evidence="2">
    <location>
        <begin position="216"/>
        <end position="240"/>
    </location>
</feature>
<dbReference type="InterPro" id="IPR004146">
    <property type="entry name" value="DC1"/>
</dbReference>
<dbReference type="PANTHER" id="PTHR46477:SF15">
    <property type="entry name" value="CYSTEINE_HISTIDINE-RICH C1 DOMAIN PROTEIN"/>
    <property type="match status" value="1"/>
</dbReference>
<gene>
    <name evidence="4" type="ORF">KIW84_035528</name>
</gene>
<keyword evidence="2" id="KW-0472">Membrane</keyword>
<dbReference type="Proteomes" id="UP001058974">
    <property type="component" value="Chromosome 3"/>
</dbReference>
<keyword evidence="2" id="KW-1133">Transmembrane helix</keyword>
<accession>A0A9D4Y5P8</accession>
<evidence type="ECO:0000256" key="1">
    <source>
        <dbReference type="ARBA" id="ARBA00022737"/>
    </source>
</evidence>
<dbReference type="OrthoDB" id="1480693at2759"/>
<dbReference type="AlphaFoldDB" id="A0A9D4Y5P8"/>
<protein>
    <recommendedName>
        <fullName evidence="3">DC1 domain-containing protein</fullName>
    </recommendedName>
</protein>
<sequence>MDHKHLLRQKPPGAPFTCSGCRQLGFGSNYHCQNSSHCNYVLHGECAYPDPYAFHPFFEKSYFEFHKKPPGDRERYCDACGKDILGFVYHCSRTGYDLHPCCLKLKNSITDESGTVTLKLSKKVDSKCVKCKHRSVVGNVKGWCYYDRNSCYHVSCFKDLIVENWRRGYFSQGDTSIATTNSSNDRETQLALTSMEMDQSLRISRRARTISKYAKIAILVFKLIFSAIFGNPISAFVAILEALASN</sequence>
<evidence type="ECO:0000259" key="3">
    <source>
        <dbReference type="Pfam" id="PF03107"/>
    </source>
</evidence>
<proteinExistence type="predicted"/>
<evidence type="ECO:0000313" key="5">
    <source>
        <dbReference type="Proteomes" id="UP001058974"/>
    </source>
</evidence>
<evidence type="ECO:0000256" key="2">
    <source>
        <dbReference type="SAM" id="Phobius"/>
    </source>
</evidence>
<organism evidence="4 5">
    <name type="scientific">Pisum sativum</name>
    <name type="common">Garden pea</name>
    <name type="synonym">Lathyrus oleraceus</name>
    <dbReference type="NCBI Taxonomy" id="3888"/>
    <lineage>
        <taxon>Eukaryota</taxon>
        <taxon>Viridiplantae</taxon>
        <taxon>Streptophyta</taxon>
        <taxon>Embryophyta</taxon>
        <taxon>Tracheophyta</taxon>
        <taxon>Spermatophyta</taxon>
        <taxon>Magnoliopsida</taxon>
        <taxon>eudicotyledons</taxon>
        <taxon>Gunneridae</taxon>
        <taxon>Pentapetalae</taxon>
        <taxon>rosids</taxon>
        <taxon>fabids</taxon>
        <taxon>Fabales</taxon>
        <taxon>Fabaceae</taxon>
        <taxon>Papilionoideae</taxon>
        <taxon>50 kb inversion clade</taxon>
        <taxon>NPAAA clade</taxon>
        <taxon>Hologalegina</taxon>
        <taxon>IRL clade</taxon>
        <taxon>Fabeae</taxon>
        <taxon>Lathyrus</taxon>
    </lineage>
</organism>
<comment type="caution">
    <text evidence="4">The sequence shown here is derived from an EMBL/GenBank/DDBJ whole genome shotgun (WGS) entry which is preliminary data.</text>
</comment>
<dbReference type="InterPro" id="IPR046349">
    <property type="entry name" value="C1-like_sf"/>
</dbReference>
<keyword evidence="5" id="KW-1185">Reference proteome</keyword>